<name>A0A671E8T7_RHIFE</name>
<dbReference type="GeneID" id="117020615"/>
<feature type="region of interest" description="Disordered" evidence="17">
    <location>
        <begin position="363"/>
        <end position="466"/>
    </location>
</feature>
<keyword evidence="7" id="KW-0832">Ubl conjugation</keyword>
<protein>
    <recommendedName>
        <fullName evidence="15">Interferon gamma receptor 1</fullName>
    </recommendedName>
    <alternativeName>
        <fullName evidence="16">Interferon gamma receptor alpha-chain</fullName>
    </alternativeName>
</protein>
<reference evidence="22 23" key="2">
    <citation type="journal article" date="2018" name="Annu Rev Anim Biosci">
        <title>Bat Biology, Genomes, and the Bat1K Project: To Generate Chromosome-Level Genomes for All Living Bat Species.</title>
        <authorList>
            <person name="Teeling E.C."/>
            <person name="Vernes S.C."/>
            <person name="Davalos L.M."/>
            <person name="Ray D.A."/>
            <person name="Gilbert M.T.P."/>
            <person name="Myers E."/>
        </authorList>
    </citation>
    <scope>NUCLEOTIDE SEQUENCE</scope>
</reference>
<dbReference type="Gene3D" id="2.60.40.10">
    <property type="entry name" value="Immunoglobulins"/>
    <property type="match status" value="2"/>
</dbReference>
<dbReference type="Proteomes" id="UP000472240">
    <property type="component" value="Chromosome 3"/>
</dbReference>
<evidence type="ECO:0000259" key="20">
    <source>
        <dbReference type="Pfam" id="PF07140"/>
    </source>
</evidence>
<evidence type="ECO:0000313" key="24">
    <source>
        <dbReference type="Proteomes" id="UP000585614"/>
    </source>
</evidence>
<keyword evidence="11 21" id="KW-0675">Receptor</keyword>
<evidence type="ECO:0000256" key="17">
    <source>
        <dbReference type="SAM" id="MobiDB-lite"/>
    </source>
</evidence>
<evidence type="ECO:0000256" key="6">
    <source>
        <dbReference type="ARBA" id="ARBA00022729"/>
    </source>
</evidence>
<keyword evidence="5 18" id="KW-0812">Transmembrane</keyword>
<dbReference type="Pfam" id="PF20634">
    <property type="entry name" value="IFNGR1_transm"/>
    <property type="match status" value="1"/>
</dbReference>
<proteinExistence type="inferred from homology"/>
<dbReference type="EMBL" id="JACAGC010000005">
    <property type="protein sequence ID" value="KAF6364586.1"/>
    <property type="molecule type" value="Genomic_DNA"/>
</dbReference>
<keyword evidence="9 18" id="KW-0472">Membrane</keyword>
<sequence length="512" mass="56175">MELRYAGAEVTRVPGPRAVRRGAGRRSGPLSESIQSSMALLLLFVVVTQAASRTVISTAKPRLSVPVPTNVKIDAYNLNTVVRWDYPVMPQTPVFTVQVKKYGNAKWIDACNTSDPQCNIFSMTGDPSVGLWARVKARLGQEESAYAESKEFILCEEWKFGPPNASIRQKEDEIIINIYHPLAVDGNEPEAIYDEENSCSIFVYNVYVRINGSETTERSYVQKEDDCSETPCSLSIPVSSLNSEYCIAVEGFSDVWPIKTEKSEESCVTVLSPKSIADSVWIPVVAAVLLFLVLALVFLCCNVKEMNPCKRKNIMLPKSLVSVVKNASSEAKSEPKYVSPISYEVIVPENEGDKVIWEEQLSPTVTSGTHTEDNLGKAEHREVLSSETEVVTIEENTSDTVPGSPLTSVIREDSLHSSSNQSEPGSGALNSYHSRNGSDSGLVESDSLSDSEFPPNTKTEIKTGGQESIMLRNTTTSFGYNKPHVLVDLLVDEGGQESLIGYRVTADSKEFS</sequence>
<feature type="compositionally biased region" description="Polar residues" evidence="17">
    <location>
        <begin position="446"/>
        <end position="458"/>
    </location>
</feature>
<dbReference type="RefSeq" id="XP_032959167.1">
    <property type="nucleotide sequence ID" value="XM_033103276.1"/>
</dbReference>
<evidence type="ECO:0000256" key="16">
    <source>
        <dbReference type="ARBA" id="ARBA00082025"/>
    </source>
</evidence>
<keyword evidence="10" id="KW-1015">Disulfide bond</keyword>
<reference evidence="21 24" key="4">
    <citation type="journal article" date="2020" name="Nature">
        <title>Six reference-quality genomes reveal evolution of bat adaptations.</title>
        <authorList>
            <person name="Jebb D."/>
            <person name="Huang Z."/>
            <person name="Pippel M."/>
            <person name="Hughes G.M."/>
            <person name="Lavrichenko K."/>
            <person name="Devanna P."/>
            <person name="Winkler S."/>
            <person name="Jermiin L.S."/>
            <person name="Skirmuntt E.C."/>
            <person name="Katzourakis A."/>
            <person name="Burkitt-Gray L."/>
            <person name="Ray D.A."/>
            <person name="Sullivan K.A.M."/>
            <person name="Roscito J.G."/>
            <person name="Kirilenko B.M."/>
            <person name="Davalos L.M."/>
            <person name="Corthals A.P."/>
            <person name="Power M.L."/>
            <person name="Jones G."/>
            <person name="Ransome R.D."/>
            <person name="Dechmann D.K.N."/>
            <person name="Locatelli A.G."/>
            <person name="Puechmaille S.J."/>
            <person name="Fedrigo O."/>
            <person name="Jarvis E.D."/>
            <person name="Hiller M."/>
            <person name="Vernes S.C."/>
            <person name="Myers E.W."/>
            <person name="Teeling E.C."/>
        </authorList>
    </citation>
    <scope>NUCLEOTIDE SEQUENCE [LARGE SCALE GENOMIC DNA]</scope>
    <source>
        <strain evidence="21">MRhiFer1</strain>
        <tissue evidence="21">Lung</tissue>
    </source>
</reference>
<dbReference type="PANTHER" id="PTHR20859">
    <property type="entry name" value="INTERFERON/INTERLEUKIN RECEPTOR"/>
    <property type="match status" value="1"/>
</dbReference>
<evidence type="ECO:0000256" key="11">
    <source>
        <dbReference type="ARBA" id="ARBA00023170"/>
    </source>
</evidence>
<organism evidence="22 23">
    <name type="scientific">Rhinolophus ferrumequinum</name>
    <name type="common">Greater horseshoe bat</name>
    <dbReference type="NCBI Taxonomy" id="59479"/>
    <lineage>
        <taxon>Eukaryota</taxon>
        <taxon>Metazoa</taxon>
        <taxon>Chordata</taxon>
        <taxon>Craniata</taxon>
        <taxon>Vertebrata</taxon>
        <taxon>Euteleostomi</taxon>
        <taxon>Mammalia</taxon>
        <taxon>Eutheria</taxon>
        <taxon>Laurasiatheria</taxon>
        <taxon>Chiroptera</taxon>
        <taxon>Yinpterochiroptera</taxon>
        <taxon>Rhinolophoidea</taxon>
        <taxon>Rhinolophidae</taxon>
        <taxon>Rhinolophinae</taxon>
        <taxon>Rhinolophus</taxon>
    </lineage>
</organism>
<dbReference type="Proteomes" id="UP000585614">
    <property type="component" value="Unassembled WGS sequence"/>
</dbReference>
<comment type="subcellular location">
    <subcellularLocation>
        <location evidence="1">Cell membrane</location>
        <topology evidence="1">Single-pass type I membrane protein</topology>
    </subcellularLocation>
</comment>
<evidence type="ECO:0000256" key="8">
    <source>
        <dbReference type="ARBA" id="ARBA00022989"/>
    </source>
</evidence>
<dbReference type="InterPro" id="IPR003961">
    <property type="entry name" value="FN3_dom"/>
</dbReference>
<evidence type="ECO:0000256" key="10">
    <source>
        <dbReference type="ARBA" id="ARBA00023157"/>
    </source>
</evidence>
<evidence type="ECO:0000313" key="21">
    <source>
        <dbReference type="EMBL" id="KAF6364586.1"/>
    </source>
</evidence>
<dbReference type="GO" id="GO:0005886">
    <property type="term" value="C:plasma membrane"/>
    <property type="evidence" value="ECO:0007669"/>
    <property type="project" value="UniProtKB-SubCell"/>
</dbReference>
<dbReference type="InterPro" id="IPR050650">
    <property type="entry name" value="Type-II_Cytokine-TF_Rcpt"/>
</dbReference>
<feature type="domain" description="Fibronectin type-III" evidence="19">
    <location>
        <begin position="42"/>
        <end position="145"/>
    </location>
</feature>
<evidence type="ECO:0000256" key="4">
    <source>
        <dbReference type="ARBA" id="ARBA00022553"/>
    </source>
</evidence>
<evidence type="ECO:0000256" key="18">
    <source>
        <dbReference type="SAM" id="Phobius"/>
    </source>
</evidence>
<comment type="subunit">
    <text evidence="14">Monomer. Heterodimer with IFNGR2, to form the IFNG receptor complex. Interacts with JAK1. Interacts (when phosphorylated) with STAT1. Interacts with SOCS1.</text>
</comment>
<dbReference type="GO" id="GO:0007259">
    <property type="term" value="P:cell surface receptor signaling pathway via JAK-STAT"/>
    <property type="evidence" value="ECO:0007669"/>
    <property type="project" value="Ensembl"/>
</dbReference>
<dbReference type="GO" id="GO:0038196">
    <property type="term" value="P:type III interferon-mediated signaling pathway"/>
    <property type="evidence" value="ECO:0007669"/>
    <property type="project" value="Ensembl"/>
</dbReference>
<evidence type="ECO:0000256" key="1">
    <source>
        <dbReference type="ARBA" id="ARBA00004251"/>
    </source>
</evidence>
<dbReference type="Pfam" id="PF01108">
    <property type="entry name" value="Tissue_fac"/>
    <property type="match status" value="1"/>
</dbReference>
<evidence type="ECO:0000313" key="23">
    <source>
        <dbReference type="Proteomes" id="UP000472240"/>
    </source>
</evidence>
<evidence type="ECO:0000256" key="2">
    <source>
        <dbReference type="ARBA" id="ARBA00005399"/>
    </source>
</evidence>
<dbReference type="GO" id="GO:0009615">
    <property type="term" value="P:response to virus"/>
    <property type="evidence" value="ECO:0007669"/>
    <property type="project" value="UniProtKB-ARBA"/>
</dbReference>
<evidence type="ECO:0000256" key="7">
    <source>
        <dbReference type="ARBA" id="ARBA00022843"/>
    </source>
</evidence>
<evidence type="ECO:0000313" key="22">
    <source>
        <dbReference type="Ensembl" id="ENSRFEP00010006967.1"/>
    </source>
</evidence>
<feature type="transmembrane region" description="Helical" evidence="18">
    <location>
        <begin position="280"/>
        <end position="303"/>
    </location>
</feature>
<dbReference type="Pfam" id="PF07140">
    <property type="entry name" value="IFNGR1_D2"/>
    <property type="match status" value="1"/>
</dbReference>
<dbReference type="GO" id="GO:0004906">
    <property type="term" value="F:type II interferon receptor activity"/>
    <property type="evidence" value="ECO:0007669"/>
    <property type="project" value="Ensembl"/>
</dbReference>
<evidence type="ECO:0000256" key="13">
    <source>
        <dbReference type="ARBA" id="ARBA00023319"/>
    </source>
</evidence>
<dbReference type="OMA" id="NIMLPKS"/>
<dbReference type="FunFam" id="2.60.40.10:FF:001425">
    <property type="entry name" value="Interferon gamma receptor 1"/>
    <property type="match status" value="1"/>
</dbReference>
<evidence type="ECO:0000256" key="3">
    <source>
        <dbReference type="ARBA" id="ARBA00022475"/>
    </source>
</evidence>
<evidence type="ECO:0000256" key="12">
    <source>
        <dbReference type="ARBA" id="ARBA00023180"/>
    </source>
</evidence>
<keyword evidence="6" id="KW-0732">Signal</keyword>
<dbReference type="SUPFAM" id="SSF49265">
    <property type="entry name" value="Fibronectin type III"/>
    <property type="match status" value="2"/>
</dbReference>
<dbReference type="PANTHER" id="PTHR20859:SF5">
    <property type="entry name" value="INTERFERON GAMMA RECEPTOR 1"/>
    <property type="match status" value="1"/>
</dbReference>
<keyword evidence="12" id="KW-0325">Glycoprotein</keyword>
<gene>
    <name evidence="22" type="primary">IFNGR1</name>
    <name evidence="21" type="ORF">mRhiFer1_006681</name>
</gene>
<keyword evidence="23" id="KW-1185">Reference proteome</keyword>
<evidence type="ECO:0000256" key="9">
    <source>
        <dbReference type="ARBA" id="ARBA00023136"/>
    </source>
</evidence>
<feature type="domain" description="Interferon gamma receptor D2" evidence="20">
    <location>
        <begin position="166"/>
        <end position="271"/>
    </location>
</feature>
<evidence type="ECO:0000259" key="19">
    <source>
        <dbReference type="Pfam" id="PF01108"/>
    </source>
</evidence>
<accession>A0A671E8T7</accession>
<dbReference type="CTD" id="3459"/>
<keyword evidence="4" id="KW-0597">Phosphoprotein</keyword>
<keyword evidence="13" id="KW-0393">Immunoglobulin domain</keyword>
<keyword evidence="8 18" id="KW-1133">Transmembrane helix</keyword>
<dbReference type="InterPro" id="IPR036116">
    <property type="entry name" value="FN3_sf"/>
</dbReference>
<feature type="compositionally biased region" description="Polar residues" evidence="17">
    <location>
        <begin position="385"/>
        <end position="407"/>
    </location>
</feature>
<feature type="compositionally biased region" description="Polar residues" evidence="17">
    <location>
        <begin position="416"/>
        <end position="439"/>
    </location>
</feature>
<dbReference type="KEGG" id="rfq:117020615"/>
<dbReference type="AlphaFoldDB" id="A0A671E8T7"/>
<dbReference type="Ensembl" id="ENSRFET00010007629.1">
    <property type="protein sequence ID" value="ENSRFEP00010006967.1"/>
    <property type="gene ID" value="ENSRFEG00010004717.1"/>
</dbReference>
<dbReference type="InterPro" id="IPR013783">
    <property type="entry name" value="Ig-like_fold"/>
</dbReference>
<feature type="compositionally biased region" description="Basic and acidic residues" evidence="17">
    <location>
        <begin position="370"/>
        <end position="384"/>
    </location>
</feature>
<evidence type="ECO:0000256" key="14">
    <source>
        <dbReference type="ARBA" id="ARBA00063248"/>
    </source>
</evidence>
<reference evidence="22 23" key="1">
    <citation type="journal article" date="2015" name="Annu Rev Anim Biosci">
        <title>The Genome 10K Project: a way forward.</title>
        <authorList>
            <person name="Koepfli K.P."/>
            <person name="Paten B."/>
            <person name="O'Brien S.J."/>
            <person name="Koepfli K.P."/>
            <person name="Paten B."/>
            <person name="Antunes A."/>
            <person name="Belov K."/>
            <person name="Bustamante C."/>
            <person name="Castoe T.A."/>
            <person name="Clawson H."/>
            <person name="Crawford A.J."/>
            <person name="Diekhans M."/>
            <person name="Distel D."/>
            <person name="Durbin R."/>
            <person name="Earl D."/>
            <person name="Fujita M.K."/>
            <person name="Gamble T."/>
            <person name="Georges A."/>
            <person name="Gemmell N."/>
            <person name="Gilbert M.T."/>
            <person name="Graves J.M."/>
            <person name="Green R.E."/>
            <person name="Hickey G."/>
            <person name="Jarvis E.D."/>
            <person name="Johnson W."/>
            <person name="Komissarov A."/>
            <person name="Korf I."/>
            <person name="Kuhn R."/>
            <person name="Larkin D.M."/>
            <person name="Lewin H."/>
            <person name="Lopez J.V."/>
            <person name="Ma J."/>
            <person name="Marques-Bonet T."/>
            <person name="Miller W."/>
            <person name="Murphy R."/>
            <person name="Pevzner P."/>
            <person name="Shapiro B."/>
            <person name="Steiner C."/>
            <person name="Tamazian G."/>
            <person name="Venkatesh B."/>
            <person name="Wang J."/>
            <person name="Wayne R."/>
            <person name="Wiley E."/>
            <person name="Yang H."/>
            <person name="Zhang G."/>
            <person name="Haussler D."/>
            <person name="Ryder O."/>
            <person name="O'Brien S.J."/>
        </authorList>
    </citation>
    <scope>NUCLEOTIDE SEQUENCE</scope>
</reference>
<dbReference type="OrthoDB" id="9946382at2759"/>
<dbReference type="GO" id="GO:0019955">
    <property type="term" value="F:cytokine binding"/>
    <property type="evidence" value="ECO:0007669"/>
    <property type="project" value="InterPro"/>
</dbReference>
<keyword evidence="3" id="KW-1003">Cell membrane</keyword>
<evidence type="ECO:0000256" key="5">
    <source>
        <dbReference type="ARBA" id="ARBA00022692"/>
    </source>
</evidence>
<comment type="similarity">
    <text evidence="2">Belongs to the type II cytokine receptor family.</text>
</comment>
<evidence type="ECO:0000256" key="15">
    <source>
        <dbReference type="ARBA" id="ARBA00069555"/>
    </source>
</evidence>
<reference evidence="22 23" key="3">
    <citation type="submission" date="2018-12" db="EMBL/GenBank/DDBJ databases">
        <title>G10K-VGP greater horseshoe bat female genome, primary haplotype.</title>
        <authorList>
            <person name="Teeling E."/>
            <person name="Myers G."/>
            <person name="Vernes S."/>
            <person name="Pippel M."/>
            <person name="Winkler S."/>
            <person name="Fedrigo O."/>
            <person name="Rhie A."/>
            <person name="Koren S."/>
            <person name="Phillippy A."/>
            <person name="Lewin H."/>
            <person name="Damas J."/>
            <person name="Howe K."/>
            <person name="Mountcastle J."/>
            <person name="Jarvis E.D."/>
        </authorList>
    </citation>
    <scope>NUCLEOTIDE SEQUENCE [LARGE SCALE GENOMIC DNA]</scope>
</reference>
<dbReference type="PRINTS" id="PR01777">
    <property type="entry name" value="INTERFERONGR"/>
</dbReference>
<dbReference type="FunFam" id="2.60.40.10:FF:001244">
    <property type="entry name" value="Interferon gamma receptor 1"/>
    <property type="match status" value="1"/>
</dbReference>
<dbReference type="InterPro" id="IPR008355">
    <property type="entry name" value="Interferon_gamma_rcpt_asu"/>
</dbReference>
<dbReference type="GeneTree" id="ENSGT00510000048929"/>
<dbReference type="InterPro" id="IPR021126">
    <property type="entry name" value="IFN_gamma_rc_D2_pox/mammal"/>
</dbReference>
<reference evidence="22" key="5">
    <citation type="submission" date="2025-05" db="UniProtKB">
        <authorList>
            <consortium name="Ensembl"/>
        </authorList>
    </citation>
    <scope>IDENTIFICATION</scope>
</reference>